<reference evidence="2 3" key="1">
    <citation type="journal article" date="2016" name="Nat. Commun.">
        <title>Thousands of microbial genomes shed light on interconnected biogeochemical processes in an aquifer system.</title>
        <authorList>
            <person name="Anantharaman K."/>
            <person name="Brown C.T."/>
            <person name="Hug L.A."/>
            <person name="Sharon I."/>
            <person name="Castelle C.J."/>
            <person name="Probst A.J."/>
            <person name="Thomas B.C."/>
            <person name="Singh A."/>
            <person name="Wilkins M.J."/>
            <person name="Karaoz U."/>
            <person name="Brodie E.L."/>
            <person name="Williams K.H."/>
            <person name="Hubbard S.S."/>
            <person name="Banfield J.F."/>
        </authorList>
    </citation>
    <scope>NUCLEOTIDE SEQUENCE [LARGE SCALE GENOMIC DNA]</scope>
</reference>
<organism evidence="2 3">
    <name type="scientific">Candidatus Spechtbacteria bacterium RIFCSPLOWO2_12_FULL_38_22</name>
    <dbReference type="NCBI Taxonomy" id="1802165"/>
    <lineage>
        <taxon>Bacteria</taxon>
        <taxon>Candidatus Spechtiibacteriota</taxon>
    </lineage>
</organism>
<dbReference type="Proteomes" id="UP000176770">
    <property type="component" value="Unassembled WGS sequence"/>
</dbReference>
<dbReference type="Pfam" id="PF01521">
    <property type="entry name" value="Fe-S_biosyn"/>
    <property type="match status" value="1"/>
</dbReference>
<evidence type="ECO:0000313" key="2">
    <source>
        <dbReference type="EMBL" id="OGZ61633.1"/>
    </source>
</evidence>
<dbReference type="GO" id="GO:0016226">
    <property type="term" value="P:iron-sulfur cluster assembly"/>
    <property type="evidence" value="ECO:0007669"/>
    <property type="project" value="InterPro"/>
</dbReference>
<dbReference type="GO" id="GO:0051537">
    <property type="term" value="F:2 iron, 2 sulfur cluster binding"/>
    <property type="evidence" value="ECO:0007669"/>
    <property type="project" value="TreeGrafter"/>
</dbReference>
<dbReference type="STRING" id="1802165.A3F94_00155"/>
<accession>A0A1G2HGQ6</accession>
<dbReference type="EMBL" id="MHOK01000020">
    <property type="protein sequence ID" value="OGZ61633.1"/>
    <property type="molecule type" value="Genomic_DNA"/>
</dbReference>
<dbReference type="PANTHER" id="PTHR43011">
    <property type="entry name" value="IRON-SULFUR CLUSTER ASSEMBLY 2 HOMOLOG, MITOCHONDRIAL"/>
    <property type="match status" value="1"/>
</dbReference>
<dbReference type="PANTHER" id="PTHR43011:SF1">
    <property type="entry name" value="IRON-SULFUR CLUSTER ASSEMBLY 2 HOMOLOG, MITOCHONDRIAL"/>
    <property type="match status" value="1"/>
</dbReference>
<dbReference type="AlphaFoldDB" id="A0A1G2HGQ6"/>
<dbReference type="NCBIfam" id="TIGR00049">
    <property type="entry name" value="iron-sulfur cluster assembly accessory protein"/>
    <property type="match status" value="1"/>
</dbReference>
<dbReference type="InterPro" id="IPR035903">
    <property type="entry name" value="HesB-like_dom_sf"/>
</dbReference>
<dbReference type="GO" id="GO:0005506">
    <property type="term" value="F:iron ion binding"/>
    <property type="evidence" value="ECO:0007669"/>
    <property type="project" value="TreeGrafter"/>
</dbReference>
<comment type="caution">
    <text evidence="2">The sequence shown here is derived from an EMBL/GenBank/DDBJ whole genome shotgun (WGS) entry which is preliminary data.</text>
</comment>
<proteinExistence type="predicted"/>
<gene>
    <name evidence="2" type="ORF">A3F94_00155</name>
</gene>
<evidence type="ECO:0000259" key="1">
    <source>
        <dbReference type="Pfam" id="PF01521"/>
    </source>
</evidence>
<name>A0A1G2HGQ6_9BACT</name>
<dbReference type="GO" id="GO:0051539">
    <property type="term" value="F:4 iron, 4 sulfur cluster binding"/>
    <property type="evidence" value="ECO:0007669"/>
    <property type="project" value="TreeGrafter"/>
</dbReference>
<dbReference type="InterPro" id="IPR016092">
    <property type="entry name" value="ATAP"/>
</dbReference>
<feature type="domain" description="Core" evidence="1">
    <location>
        <begin position="12"/>
        <end position="118"/>
    </location>
</feature>
<sequence>MSQPIDIRPRGITLTELAQEELKNLIDIEKQKRGCSQLYLRLGVQSGGCSGFTYEMELDTVRSSDDWHKDFDGVEVVIDQESFRLLNGSEVDYIDNGLSGSGLKINNPNASRSCGCGNSFS</sequence>
<evidence type="ECO:0000313" key="3">
    <source>
        <dbReference type="Proteomes" id="UP000176770"/>
    </source>
</evidence>
<dbReference type="SUPFAM" id="SSF89360">
    <property type="entry name" value="HesB-like domain"/>
    <property type="match status" value="1"/>
</dbReference>
<dbReference type="InterPro" id="IPR000361">
    <property type="entry name" value="ATAP_core_dom"/>
</dbReference>
<protein>
    <recommendedName>
        <fullName evidence="1">Core domain-containing protein</fullName>
    </recommendedName>
</protein>
<dbReference type="Gene3D" id="2.60.300.12">
    <property type="entry name" value="HesB-like domain"/>
    <property type="match status" value="1"/>
</dbReference>